<dbReference type="KEGG" id="scib:HUG20_02910"/>
<proteinExistence type="predicted"/>
<name>A0A7T6Z9M2_9BACI</name>
<reference evidence="1 2" key="1">
    <citation type="submission" date="2020-06" db="EMBL/GenBank/DDBJ databases">
        <title>Genomic analysis of Salicibibacter sp. NKC21-4.</title>
        <authorList>
            <person name="Oh Y.J."/>
        </authorList>
    </citation>
    <scope>NUCLEOTIDE SEQUENCE [LARGE SCALE GENOMIC DNA]</scope>
    <source>
        <strain evidence="1 2">NKC21-4</strain>
    </source>
</reference>
<dbReference type="AlphaFoldDB" id="A0A7T6Z9M2"/>
<accession>A0A7T6Z9M2</accession>
<keyword evidence="2" id="KW-1185">Reference proteome</keyword>
<evidence type="ECO:0000313" key="1">
    <source>
        <dbReference type="EMBL" id="QQK78956.1"/>
    </source>
</evidence>
<sequence length="336" mass="39450">MNMRWNVRSENVDLNLNISNYCCIFDNHSFNEKELLDLLVGYFQPRSKVKSLVSIKEIDNHYENVTAHHYQFFSLSTVNILADTQLGSKSILKRKLRQDFLNEIEFSGYLQTINSLIEDAVQLIETDLPIEVKKLDVDGLIKLLDVNFELKESADYGVIFHQLQLLLPMITKTILKTSKVQPLVIYYYPEHMLGPRQQVQFKKILDQCADKMTFIVLTKSRYFLSKDLLSNNLIINGKQRLTNEYFEEMEWNAPLDFKKEELEHTFSKIFNTYVVNLETYPTISNYQIADIQVNRDIELYVLIDFMEEMGLEYSLDIDYSLLNPVIARFVEKFGRA</sequence>
<evidence type="ECO:0000313" key="2">
    <source>
        <dbReference type="Proteomes" id="UP000595349"/>
    </source>
</evidence>
<protein>
    <submittedName>
        <fullName evidence="1">Uncharacterized protein</fullName>
    </submittedName>
</protein>
<dbReference type="EMBL" id="CP054706">
    <property type="protein sequence ID" value="QQK78956.1"/>
    <property type="molecule type" value="Genomic_DNA"/>
</dbReference>
<organism evidence="1 2">
    <name type="scientific">Salicibibacter cibi</name>
    <dbReference type="NCBI Taxonomy" id="2743001"/>
    <lineage>
        <taxon>Bacteria</taxon>
        <taxon>Bacillati</taxon>
        <taxon>Bacillota</taxon>
        <taxon>Bacilli</taxon>
        <taxon>Bacillales</taxon>
        <taxon>Bacillaceae</taxon>
        <taxon>Salicibibacter</taxon>
    </lineage>
</organism>
<dbReference type="Proteomes" id="UP000595349">
    <property type="component" value="Chromosome"/>
</dbReference>
<dbReference type="RefSeq" id="WP_200087875.1">
    <property type="nucleotide sequence ID" value="NZ_CP054706.1"/>
</dbReference>
<gene>
    <name evidence="1" type="ORF">HUG20_02910</name>
</gene>